<feature type="compositionally biased region" description="Polar residues" evidence="1">
    <location>
        <begin position="129"/>
        <end position="140"/>
    </location>
</feature>
<dbReference type="Proteomes" id="UP001378960">
    <property type="component" value="Unassembled WGS sequence"/>
</dbReference>
<feature type="compositionally biased region" description="Low complexity" evidence="1">
    <location>
        <begin position="207"/>
        <end position="226"/>
    </location>
</feature>
<dbReference type="SUPFAM" id="SSF48425">
    <property type="entry name" value="Sec7 domain"/>
    <property type="match status" value="1"/>
</dbReference>
<evidence type="ECO:0000313" key="4">
    <source>
        <dbReference type="Proteomes" id="UP001378960"/>
    </source>
</evidence>
<dbReference type="PANTHER" id="PTHR10663">
    <property type="entry name" value="GUANYL-NUCLEOTIDE EXCHANGE FACTOR"/>
    <property type="match status" value="1"/>
</dbReference>
<feature type="region of interest" description="Disordered" evidence="1">
    <location>
        <begin position="129"/>
        <end position="232"/>
    </location>
</feature>
<feature type="region of interest" description="Disordered" evidence="1">
    <location>
        <begin position="383"/>
        <end position="414"/>
    </location>
</feature>
<feature type="compositionally biased region" description="Polar residues" evidence="1">
    <location>
        <begin position="186"/>
        <end position="200"/>
    </location>
</feature>
<feature type="compositionally biased region" description="Low complexity" evidence="1">
    <location>
        <begin position="383"/>
        <end position="402"/>
    </location>
</feature>
<dbReference type="Pfam" id="PF01369">
    <property type="entry name" value="Sec7"/>
    <property type="match status" value="1"/>
</dbReference>
<dbReference type="Gene3D" id="1.10.1000.11">
    <property type="entry name" value="Arf Nucleotide-binding Site Opener,domain 2"/>
    <property type="match status" value="1"/>
</dbReference>
<dbReference type="GO" id="GO:0032012">
    <property type="term" value="P:regulation of ARF protein signal transduction"/>
    <property type="evidence" value="ECO:0007669"/>
    <property type="project" value="InterPro"/>
</dbReference>
<keyword evidence="4" id="KW-1185">Reference proteome</keyword>
<comment type="caution">
    <text evidence="3">The sequence shown here is derived from an EMBL/GenBank/DDBJ whole genome shotgun (WGS) entry which is preliminary data.</text>
</comment>
<protein>
    <submittedName>
        <fullName evidence="3">Arf family guanine nucleotide exchange factor</fullName>
    </submittedName>
</protein>
<organism evidence="3 4">
    <name type="scientific">Pichia kluyveri</name>
    <name type="common">Yeast</name>
    <dbReference type="NCBI Taxonomy" id="36015"/>
    <lineage>
        <taxon>Eukaryota</taxon>
        <taxon>Fungi</taxon>
        <taxon>Dikarya</taxon>
        <taxon>Ascomycota</taxon>
        <taxon>Saccharomycotina</taxon>
        <taxon>Pichiomycetes</taxon>
        <taxon>Pichiales</taxon>
        <taxon>Pichiaceae</taxon>
        <taxon>Pichia</taxon>
    </lineage>
</organism>
<dbReference type="EMBL" id="BTGB01000009">
    <property type="protein sequence ID" value="GMM48279.1"/>
    <property type="molecule type" value="Genomic_DNA"/>
</dbReference>
<dbReference type="SMART" id="SM00222">
    <property type="entry name" value="Sec7"/>
    <property type="match status" value="1"/>
</dbReference>
<sequence length="1320" mass="150210">MSLKEGHRGIRNDVGVQQNSMPANISELSISRHLSEISEVNSLENDDNDSDDIEYQNVKQKKMSTKLKNSTSWLPSRKLKTTTVDSMDSKLLSKKTNIGESKQSKLQKNVKRLSISSSSLIPKRFSSMSSISNQTDTPLSDHSFINIPKSKNSKNRISSNSSIIPIIQSPTKREFNNIPDVPLSPERSSMNNTLSIKPSSPIQPPLNSSDLNRNSSFSSSTPSEKSTIGKSLNMLKRTTKSIFFMDSHSTITSTSRCSDDSENYSLENELPVIRRSISYTDAERREIISYVNLDDSLPSKSQQAYFNTMRLNSKNTISPNKPLKEELESRRNIKHNRVSNSHLRQRSKTMDTIDNPLIDLAGSNTGLLSSITNFVKINSNSATSSTLRHSNSSSSSTASLHTHQPPTAPSKMKNLNISEDETPEQFINKLLKIYPLTSISEILSLEDNDLARRSLEYYLETYYDFKHEPLDFSLRKFLMLNYLPKETQQIDRLIYQFAKRYYNCNSDLGLTEDNVYILTYSLIMVHTDKFNPNNKRKMTRFEFIQNVLDAIEDNNNGPRYSQLTTLIVKELLGYLFDNITYTPLIKILPEQSELSLLALQSKGSLLFPYPNTTFLNGHSYSKCAANDNNRNFIISGPISNQSSASLTKSTPQYSISSPAVVRKKSTSFLWSGPTMIDPYDTIIKNDISYMNQLKLFKVKDNDIKLNCLNPFLPASNDHIYNGDDFETPSIEMINNQLDDYSKQIEEEIDSATLIKIWNTLTKSNVEFTLKIPKNKGQYLNSFDTIVKPLNASTSIEEYYLTRVIKIGIIDKQEISSTPPVTTIPVPEPVLNDITNITDIENKTSLNDHIQNDKTKNKSNQNKIWKPYFCILTTVGMFFFEGVSQFRMRFCGISPEDNTKTVIIEDLKDSISPNSSNTDSSTFMTFPYFSKSEKETVQTKNNLPAFIIGSDSFATRKIQNLEYDRIINTSISSPTELNEKDVHKNENDTIKVQKRSSSKKSKDNNSKFAKYTFFIYGKNFKNLYMVSSLVDVKSWIYSINIMSSLSKIKMKQQPLDYHSIPRNRLDVFSGAHDEPKYYEVVPVGTVSINRKIKSMKIKEHEYKYTSLENERSPQKKQSENINQTRIRSNTTVLDHTKHSVSDMNTITPVHSLNFNKDVSGAISGSEDSDHELVDAFENANLSMNTVDDIINEISRHSTNNVEVSNNRQQSSEVASISSKNYILSSSSTISSLDSHDSKFMFDKNTDDQNDLLEHLYSVKQLLITTPLQKKTTEELLSTAKILSIKLEWLWYEKCKSKTLELILRRLQHYSHNNIAESKTNN</sequence>
<evidence type="ECO:0000259" key="2">
    <source>
        <dbReference type="PROSITE" id="PS50190"/>
    </source>
</evidence>
<gene>
    <name evidence="3" type="ORF">DAPK24_048770</name>
</gene>
<proteinExistence type="predicted"/>
<evidence type="ECO:0000256" key="1">
    <source>
        <dbReference type="SAM" id="MobiDB-lite"/>
    </source>
</evidence>
<feature type="compositionally biased region" description="Low complexity" evidence="1">
    <location>
        <begin position="145"/>
        <end position="170"/>
    </location>
</feature>
<dbReference type="InterPro" id="IPR023394">
    <property type="entry name" value="Sec7_C_sf"/>
</dbReference>
<evidence type="ECO:0000313" key="3">
    <source>
        <dbReference type="EMBL" id="GMM48279.1"/>
    </source>
</evidence>
<dbReference type="InterPro" id="IPR035999">
    <property type="entry name" value="Sec7_dom_sf"/>
</dbReference>
<dbReference type="GO" id="GO:0005085">
    <property type="term" value="F:guanyl-nucleotide exchange factor activity"/>
    <property type="evidence" value="ECO:0007669"/>
    <property type="project" value="InterPro"/>
</dbReference>
<feature type="domain" description="SEC7" evidence="2">
    <location>
        <begin position="437"/>
        <end position="582"/>
    </location>
</feature>
<feature type="region of interest" description="Disordered" evidence="1">
    <location>
        <begin position="976"/>
        <end position="1003"/>
    </location>
</feature>
<dbReference type="PROSITE" id="PS50190">
    <property type="entry name" value="SEC7"/>
    <property type="match status" value="1"/>
</dbReference>
<name>A0AAV5R9Q6_PICKL</name>
<feature type="compositionally biased region" description="Basic and acidic residues" evidence="1">
    <location>
        <begin position="976"/>
        <end position="990"/>
    </location>
</feature>
<accession>A0AAV5R9Q6</accession>
<dbReference type="PANTHER" id="PTHR10663:SF405">
    <property type="entry name" value="ARF GUANINE NUCLEOTIDE EXCHANGE FACTOR SYT1"/>
    <property type="match status" value="1"/>
</dbReference>
<reference evidence="3 4" key="1">
    <citation type="journal article" date="2023" name="Elife">
        <title>Identification of key yeast species and microbe-microbe interactions impacting larval growth of Drosophila in the wild.</title>
        <authorList>
            <person name="Mure A."/>
            <person name="Sugiura Y."/>
            <person name="Maeda R."/>
            <person name="Honda K."/>
            <person name="Sakurai N."/>
            <person name="Takahashi Y."/>
            <person name="Watada M."/>
            <person name="Katoh T."/>
            <person name="Gotoh A."/>
            <person name="Gotoh Y."/>
            <person name="Taniguchi I."/>
            <person name="Nakamura K."/>
            <person name="Hayashi T."/>
            <person name="Katayama T."/>
            <person name="Uemura T."/>
            <person name="Hattori Y."/>
        </authorList>
    </citation>
    <scope>NUCLEOTIDE SEQUENCE [LARGE SCALE GENOMIC DNA]</scope>
    <source>
        <strain evidence="3 4">PK-24</strain>
    </source>
</reference>
<dbReference type="InterPro" id="IPR000904">
    <property type="entry name" value="Sec7_dom"/>
</dbReference>